<name>A0ABS0LDR6_9CORY</name>
<dbReference type="InterPro" id="IPR003356">
    <property type="entry name" value="DNA_methylase_A-5"/>
</dbReference>
<feature type="compositionally biased region" description="Basic residues" evidence="7">
    <location>
        <begin position="213"/>
        <end position="227"/>
    </location>
</feature>
<dbReference type="PROSITE" id="PS00092">
    <property type="entry name" value="N6_MTASE"/>
    <property type="match status" value="1"/>
</dbReference>
<comment type="catalytic activity">
    <reaction evidence="6">
        <text>a 2'-deoxyadenosine in DNA + S-adenosyl-L-methionine = an N(6)-methyl-2'-deoxyadenosine in DNA + S-adenosyl-L-homocysteine + H(+)</text>
        <dbReference type="Rhea" id="RHEA:15197"/>
        <dbReference type="Rhea" id="RHEA-COMP:12418"/>
        <dbReference type="Rhea" id="RHEA-COMP:12419"/>
        <dbReference type="ChEBI" id="CHEBI:15378"/>
        <dbReference type="ChEBI" id="CHEBI:57856"/>
        <dbReference type="ChEBI" id="CHEBI:59789"/>
        <dbReference type="ChEBI" id="CHEBI:90615"/>
        <dbReference type="ChEBI" id="CHEBI:90616"/>
        <dbReference type="EC" id="2.1.1.72"/>
    </reaction>
</comment>
<sequence length="233" mass="26030">MSPHTLKGLRKEFKAIGKFHTPPELVATITSLAKSQIIGEPRDVYDPTCGAGDLLAAWPEETPKYGQDIDEEALKDAEQNLSKFTGFLGDTLAAPAFMNKRFHVIVANPPFSIKWKPVADERFWEAPTIPTQSKADYAFILHILHLLDDDGVAVVMGFPGILYRGGREGKIRAWLVDQNLISHVVRVPGGKFEDTTIETCILILKKMPNHHGHTVHRYGTRPYRGHRPQTCPS</sequence>
<dbReference type="Pfam" id="PF02384">
    <property type="entry name" value="N6_Mtase"/>
    <property type="match status" value="1"/>
</dbReference>
<evidence type="ECO:0000256" key="1">
    <source>
        <dbReference type="ARBA" id="ARBA00011900"/>
    </source>
</evidence>
<evidence type="ECO:0000256" key="6">
    <source>
        <dbReference type="ARBA" id="ARBA00047942"/>
    </source>
</evidence>
<evidence type="ECO:0000313" key="9">
    <source>
        <dbReference type="EMBL" id="MBG9354347.1"/>
    </source>
</evidence>
<accession>A0ABS0LDR6</accession>
<keyword evidence="10" id="KW-1185">Reference proteome</keyword>
<evidence type="ECO:0000256" key="3">
    <source>
        <dbReference type="ARBA" id="ARBA00022679"/>
    </source>
</evidence>
<dbReference type="EMBL" id="JADQUG010000024">
    <property type="protein sequence ID" value="MBG9354347.1"/>
    <property type="molecule type" value="Genomic_DNA"/>
</dbReference>
<dbReference type="RefSeq" id="WP_197690151.1">
    <property type="nucleotide sequence ID" value="NZ_JADQUG010000024.1"/>
</dbReference>
<evidence type="ECO:0000256" key="5">
    <source>
        <dbReference type="ARBA" id="ARBA00022747"/>
    </source>
</evidence>
<feature type="region of interest" description="Disordered" evidence="7">
    <location>
        <begin position="213"/>
        <end position="233"/>
    </location>
</feature>
<dbReference type="GO" id="GO:0032259">
    <property type="term" value="P:methylation"/>
    <property type="evidence" value="ECO:0007669"/>
    <property type="project" value="UniProtKB-KW"/>
</dbReference>
<dbReference type="PRINTS" id="PR00507">
    <property type="entry name" value="N12N6MTFRASE"/>
</dbReference>
<proteinExistence type="predicted"/>
<evidence type="ECO:0000256" key="2">
    <source>
        <dbReference type="ARBA" id="ARBA00022603"/>
    </source>
</evidence>
<evidence type="ECO:0000313" key="10">
    <source>
        <dbReference type="Proteomes" id="UP000615580"/>
    </source>
</evidence>
<dbReference type="InterPro" id="IPR051537">
    <property type="entry name" value="DNA_Adenine_Mtase"/>
</dbReference>
<organism evidence="9 10">
    <name type="scientific">Corynebacterium belfantii</name>
    <dbReference type="NCBI Taxonomy" id="2014537"/>
    <lineage>
        <taxon>Bacteria</taxon>
        <taxon>Bacillati</taxon>
        <taxon>Actinomycetota</taxon>
        <taxon>Actinomycetes</taxon>
        <taxon>Mycobacteriales</taxon>
        <taxon>Corynebacteriaceae</taxon>
        <taxon>Corynebacterium</taxon>
    </lineage>
</organism>
<dbReference type="PANTHER" id="PTHR42933">
    <property type="entry name" value="SLR6095 PROTEIN"/>
    <property type="match status" value="1"/>
</dbReference>
<feature type="domain" description="DNA methylase adenine-specific" evidence="8">
    <location>
        <begin position="12"/>
        <end position="209"/>
    </location>
</feature>
<dbReference type="InterPro" id="IPR029063">
    <property type="entry name" value="SAM-dependent_MTases_sf"/>
</dbReference>
<dbReference type="SUPFAM" id="SSF53335">
    <property type="entry name" value="S-adenosyl-L-methionine-dependent methyltransferases"/>
    <property type="match status" value="1"/>
</dbReference>
<dbReference type="EC" id="2.1.1.72" evidence="1"/>
<evidence type="ECO:0000256" key="7">
    <source>
        <dbReference type="SAM" id="MobiDB-lite"/>
    </source>
</evidence>
<keyword evidence="3" id="KW-0808">Transferase</keyword>
<keyword evidence="4" id="KW-0949">S-adenosyl-L-methionine</keyword>
<protein>
    <recommendedName>
        <fullName evidence="1">site-specific DNA-methyltransferase (adenine-specific)</fullName>
        <ecNumber evidence="1">2.1.1.72</ecNumber>
    </recommendedName>
</protein>
<keyword evidence="2 9" id="KW-0489">Methyltransferase</keyword>
<dbReference type="CDD" id="cd02440">
    <property type="entry name" value="AdoMet_MTases"/>
    <property type="match status" value="1"/>
</dbReference>
<dbReference type="Gene3D" id="3.40.50.150">
    <property type="entry name" value="Vaccinia Virus protein VP39"/>
    <property type="match status" value="1"/>
</dbReference>
<dbReference type="Proteomes" id="UP000615580">
    <property type="component" value="Unassembled WGS sequence"/>
</dbReference>
<dbReference type="PANTHER" id="PTHR42933:SF1">
    <property type="entry name" value="SITE-SPECIFIC DNA-METHYLTRANSFERASE (ADENINE-SPECIFIC)"/>
    <property type="match status" value="1"/>
</dbReference>
<comment type="caution">
    <text evidence="9">The sequence shown here is derived from an EMBL/GenBank/DDBJ whole genome shotgun (WGS) entry which is preliminary data.</text>
</comment>
<evidence type="ECO:0000259" key="8">
    <source>
        <dbReference type="Pfam" id="PF02384"/>
    </source>
</evidence>
<evidence type="ECO:0000256" key="4">
    <source>
        <dbReference type="ARBA" id="ARBA00022691"/>
    </source>
</evidence>
<dbReference type="GO" id="GO:0008168">
    <property type="term" value="F:methyltransferase activity"/>
    <property type="evidence" value="ECO:0007669"/>
    <property type="project" value="UniProtKB-KW"/>
</dbReference>
<gene>
    <name evidence="9" type="ORF">I4J41_06965</name>
</gene>
<reference evidence="9 10" key="1">
    <citation type="journal article" date="2020" name="J. Clin. Microbiol.">
        <title>Assessing the Genetic Diversity of Austrian Corynebacterium diphtheriae Clinical Isolates, 2011-2019.</title>
        <authorList>
            <person name="Schaeffer J."/>
            <person name="Huhulescu S."/>
            <person name="Stoeger A."/>
            <person name="Allerberger F."/>
            <person name="Ruppitsch W."/>
        </authorList>
    </citation>
    <scope>NUCLEOTIDE SEQUENCE [LARGE SCALE GENOMIC DNA]</scope>
    <source>
        <strain evidence="9 10">04-17</strain>
    </source>
</reference>
<keyword evidence="5" id="KW-0680">Restriction system</keyword>
<dbReference type="InterPro" id="IPR002052">
    <property type="entry name" value="DNA_methylase_N6_adenine_CS"/>
</dbReference>